<dbReference type="SMART" id="SM00212">
    <property type="entry name" value="UBCc"/>
    <property type="match status" value="2"/>
</dbReference>
<proteinExistence type="predicted"/>
<gene>
    <name evidence="3" type="ORF">PhCBS80983_g05962</name>
</gene>
<evidence type="ECO:0000256" key="1">
    <source>
        <dbReference type="ARBA" id="ARBA00022786"/>
    </source>
</evidence>
<reference evidence="3 4" key="1">
    <citation type="journal article" date="2019" name="Sci. Rep.">
        <title>Comparative genomics of chytrid fungi reveal insights into the obligate biotrophic and pathogenic lifestyle of Synchytrium endobioticum.</title>
        <authorList>
            <person name="van de Vossenberg B.T.L.H."/>
            <person name="Warris S."/>
            <person name="Nguyen H.D.T."/>
            <person name="van Gent-Pelzer M.P.E."/>
            <person name="Joly D.L."/>
            <person name="van de Geest H.C."/>
            <person name="Bonants P.J.M."/>
            <person name="Smith D.S."/>
            <person name="Levesque C.A."/>
            <person name="van der Lee T.A.J."/>
        </authorList>
    </citation>
    <scope>NUCLEOTIDE SEQUENCE [LARGE SCALE GENOMIC DNA]</scope>
    <source>
        <strain evidence="3 4">CBS 809.83</strain>
    </source>
</reference>
<feature type="domain" description="UBC core" evidence="2">
    <location>
        <begin position="4"/>
        <end position="155"/>
    </location>
</feature>
<dbReference type="EMBL" id="QEAQ01000159">
    <property type="protein sequence ID" value="TPX54325.1"/>
    <property type="molecule type" value="Genomic_DNA"/>
</dbReference>
<dbReference type="PANTHER" id="PTHR24067">
    <property type="entry name" value="UBIQUITIN-CONJUGATING ENZYME E2"/>
    <property type="match status" value="1"/>
</dbReference>
<sequence length="422" mass="48738">MSDPSILRLQKELHDLQWNGAPYRFDDKNMKHVHALITGPPHTPYASLRLCVYRLGMFDFVFNIGDDYPQSPPKVNAMTTSNGRVRFNPNIYATEGNDGEKWSAAHGLLSVLVSIQSLLSDNPYHNEPGHEKEKDTSILSSYNAKLVHETLRVSVCDRLEEYMGWKTPDVKVDGLNLTRQFCTCRAKSPFVDVTKNMFLMYKNLYDDIIDTQSKDRKDGTAFYMARFEHPNNRTEGSFQYAAIRKRLSDLQTALLDEPVKWIAESEMWIKNETTTWSNLKSQYEQIKASMRYDTSILIDLEGGNPFAWNLAVIKLPNTYDGGVFRAQMVFHHAFPDVAPRIRFQSEVFHPHVSKDGIPYIRVHRPDNVREYLDALGALFMRDPLTDPTTHLNLGATRMWFGTREMRRDFNRNARRCGQKTLE</sequence>
<dbReference type="Pfam" id="PF00179">
    <property type="entry name" value="UQ_con"/>
    <property type="match status" value="2"/>
</dbReference>
<evidence type="ECO:0000259" key="2">
    <source>
        <dbReference type="PROSITE" id="PS50127"/>
    </source>
</evidence>
<comment type="caution">
    <text evidence="3">The sequence shown here is derived from an EMBL/GenBank/DDBJ whole genome shotgun (WGS) entry which is preliminary data.</text>
</comment>
<keyword evidence="4" id="KW-1185">Reference proteome</keyword>
<dbReference type="AlphaFoldDB" id="A0A507DSW4"/>
<dbReference type="InterPro" id="IPR050113">
    <property type="entry name" value="Ub_conjugating_enzyme"/>
</dbReference>
<name>A0A507DSW4_9FUNG</name>
<dbReference type="Proteomes" id="UP000318582">
    <property type="component" value="Unassembled WGS sequence"/>
</dbReference>
<evidence type="ECO:0000313" key="3">
    <source>
        <dbReference type="EMBL" id="TPX54325.1"/>
    </source>
</evidence>
<dbReference type="CDD" id="cd00195">
    <property type="entry name" value="UBCc_UEV"/>
    <property type="match status" value="1"/>
</dbReference>
<organism evidence="3 4">
    <name type="scientific">Powellomyces hirtus</name>
    <dbReference type="NCBI Taxonomy" id="109895"/>
    <lineage>
        <taxon>Eukaryota</taxon>
        <taxon>Fungi</taxon>
        <taxon>Fungi incertae sedis</taxon>
        <taxon>Chytridiomycota</taxon>
        <taxon>Chytridiomycota incertae sedis</taxon>
        <taxon>Chytridiomycetes</taxon>
        <taxon>Spizellomycetales</taxon>
        <taxon>Powellomycetaceae</taxon>
        <taxon>Powellomyces</taxon>
    </lineage>
</organism>
<protein>
    <recommendedName>
        <fullName evidence="2">UBC core domain-containing protein</fullName>
    </recommendedName>
</protein>
<evidence type="ECO:0000313" key="4">
    <source>
        <dbReference type="Proteomes" id="UP000318582"/>
    </source>
</evidence>
<feature type="domain" description="UBC core" evidence="2">
    <location>
        <begin position="274"/>
        <end position="422"/>
    </location>
</feature>
<dbReference type="PROSITE" id="PS50127">
    <property type="entry name" value="UBC_2"/>
    <property type="match status" value="2"/>
</dbReference>
<dbReference type="InterPro" id="IPR016135">
    <property type="entry name" value="UBQ-conjugating_enzyme/RWD"/>
</dbReference>
<accession>A0A507DSW4</accession>
<dbReference type="InterPro" id="IPR000608">
    <property type="entry name" value="UBC"/>
</dbReference>
<dbReference type="Gene3D" id="3.10.110.10">
    <property type="entry name" value="Ubiquitin Conjugating Enzyme"/>
    <property type="match status" value="2"/>
</dbReference>
<dbReference type="SUPFAM" id="SSF54495">
    <property type="entry name" value="UBC-like"/>
    <property type="match status" value="2"/>
</dbReference>
<keyword evidence="1" id="KW-0833">Ubl conjugation pathway</keyword>
<dbReference type="STRING" id="109895.A0A507DSW4"/>